<dbReference type="CDD" id="cd00106">
    <property type="entry name" value="KISc"/>
    <property type="match status" value="1"/>
</dbReference>
<dbReference type="PANTHER" id="PTHR47968">
    <property type="entry name" value="CENTROMERE PROTEIN E"/>
    <property type="match status" value="1"/>
</dbReference>
<dbReference type="Proteomes" id="UP001642409">
    <property type="component" value="Unassembled WGS sequence"/>
</dbReference>
<dbReference type="GO" id="GO:0008017">
    <property type="term" value="F:microtubule binding"/>
    <property type="evidence" value="ECO:0007669"/>
    <property type="project" value="InterPro"/>
</dbReference>
<dbReference type="PROSITE" id="PS00411">
    <property type="entry name" value="KINESIN_MOTOR_1"/>
    <property type="match status" value="1"/>
</dbReference>
<dbReference type="InterPro" id="IPR036961">
    <property type="entry name" value="Kinesin_motor_dom_sf"/>
</dbReference>
<dbReference type="GO" id="GO:0003777">
    <property type="term" value="F:microtubule motor activity"/>
    <property type="evidence" value="ECO:0007669"/>
    <property type="project" value="InterPro"/>
</dbReference>
<dbReference type="PROSITE" id="PS50067">
    <property type="entry name" value="KINESIN_MOTOR_2"/>
    <property type="match status" value="1"/>
</dbReference>
<accession>A0AA86R205</accession>
<evidence type="ECO:0000259" key="8">
    <source>
        <dbReference type="PROSITE" id="PS50067"/>
    </source>
</evidence>
<dbReference type="GO" id="GO:0007018">
    <property type="term" value="P:microtubule-based movement"/>
    <property type="evidence" value="ECO:0007669"/>
    <property type="project" value="InterPro"/>
</dbReference>
<dbReference type="InterPro" id="IPR019821">
    <property type="entry name" value="Kinesin_motor_CS"/>
</dbReference>
<dbReference type="InterPro" id="IPR001752">
    <property type="entry name" value="Kinesin_motor_dom"/>
</dbReference>
<protein>
    <recommendedName>
        <fullName evidence="7">Kinesin-like protein</fullName>
    </recommendedName>
</protein>
<dbReference type="PRINTS" id="PR00380">
    <property type="entry name" value="KINESINHEAVY"/>
</dbReference>
<dbReference type="PANTHER" id="PTHR47968:SF36">
    <property type="entry name" value="KINESIN HEAVY CHAIN ISOFORM X1"/>
    <property type="match status" value="1"/>
</dbReference>
<dbReference type="Gene3D" id="3.40.850.10">
    <property type="entry name" value="Kinesin motor domain"/>
    <property type="match status" value="1"/>
</dbReference>
<dbReference type="EMBL" id="CATOUU010001050">
    <property type="protein sequence ID" value="CAI9968835.1"/>
    <property type="molecule type" value="Genomic_DNA"/>
</dbReference>
<proteinExistence type="inferred from homology"/>
<keyword evidence="4" id="KW-0175">Coiled coil</keyword>
<reference evidence="10 11" key="2">
    <citation type="submission" date="2024-07" db="EMBL/GenBank/DDBJ databases">
        <authorList>
            <person name="Akdeniz Z."/>
        </authorList>
    </citation>
    <scope>NUCLEOTIDE SEQUENCE [LARGE SCALE GENOMIC DNA]</scope>
</reference>
<evidence type="ECO:0000313" key="11">
    <source>
        <dbReference type="Proteomes" id="UP001642409"/>
    </source>
</evidence>
<keyword evidence="1 7" id="KW-0493">Microtubule</keyword>
<evidence type="ECO:0000256" key="1">
    <source>
        <dbReference type="ARBA" id="ARBA00022701"/>
    </source>
</evidence>
<sequence length="595" mass="68141">MSDNIQVLVRVRPLIDREKNDKICINLNDNSLVMKETTGNELFDQYATDYSFAFDKIAHPDSTQEDVFDQARSLIDSFISGYNSSIMAYGLTSSGKTYTMFSCDDDNLGIVPRATQYICDQLDSLVQQKKLSKYSLSFSFVQIYNEQLSDLLNPTQQLKIRITDQPEIENMSQYLIKSYQDVIQLIQHGEMNRKTSQTRYNELSSRSHVISSFFLETNNTVSKLNLVDLAGSEKLSSAMQSTQGQETKYINTSLSTLNKVIYALSEHKQHIPYRDSVLTKLLSDSLGGNYLSLLICCVSPASSSFFETLNSLRFAERAKRVVNKAVKNEIQNDSPDIVEKLEQEISRLEGILENKHSGEQISVLKQQIFDLQQTLNFGGLVEFSSTELKTLQIELDRKKSLPSLDFNNSLDKFQLVLQKQESNLEYLLQKINQQNNYLNQLLVEFELTQRQKIQLGQKLQRLQFKMIKNDCGKPIGVEKLGESDKIGVLEGELNGLERKNQILKAKITKGKEYIKQMKQMDGTELEKKILKEMKLKNLKGDKKEKMNKYQRESHALVNIMKNKIEIVLENNNIDGADKFCTGALEALKRTRNDYE</sequence>
<evidence type="ECO:0000313" key="10">
    <source>
        <dbReference type="EMBL" id="CAL6053068.1"/>
    </source>
</evidence>
<evidence type="ECO:0000313" key="9">
    <source>
        <dbReference type="EMBL" id="CAI9968835.1"/>
    </source>
</evidence>
<organism evidence="9">
    <name type="scientific">Hexamita inflata</name>
    <dbReference type="NCBI Taxonomy" id="28002"/>
    <lineage>
        <taxon>Eukaryota</taxon>
        <taxon>Metamonada</taxon>
        <taxon>Diplomonadida</taxon>
        <taxon>Hexamitidae</taxon>
        <taxon>Hexamitinae</taxon>
        <taxon>Hexamita</taxon>
    </lineage>
</organism>
<evidence type="ECO:0000256" key="6">
    <source>
        <dbReference type="PROSITE-ProRule" id="PRU00283"/>
    </source>
</evidence>
<name>A0AA86R205_9EUKA</name>
<comment type="similarity">
    <text evidence="6 7">Belongs to the TRAFAC class myosin-kinesin ATPase superfamily. Kinesin family.</text>
</comment>
<evidence type="ECO:0000256" key="5">
    <source>
        <dbReference type="ARBA" id="ARBA00023175"/>
    </source>
</evidence>
<dbReference type="InterPro" id="IPR027417">
    <property type="entry name" value="P-loop_NTPase"/>
</dbReference>
<evidence type="ECO:0000256" key="2">
    <source>
        <dbReference type="ARBA" id="ARBA00022741"/>
    </source>
</evidence>
<dbReference type="InterPro" id="IPR027640">
    <property type="entry name" value="Kinesin-like_fam"/>
</dbReference>
<dbReference type="GO" id="GO:0005524">
    <property type="term" value="F:ATP binding"/>
    <property type="evidence" value="ECO:0007669"/>
    <property type="project" value="UniProtKB-UniRule"/>
</dbReference>
<reference evidence="9" key="1">
    <citation type="submission" date="2023-06" db="EMBL/GenBank/DDBJ databases">
        <authorList>
            <person name="Kurt Z."/>
        </authorList>
    </citation>
    <scope>NUCLEOTIDE SEQUENCE</scope>
</reference>
<comment type="caution">
    <text evidence="9">The sequence shown here is derived from an EMBL/GenBank/DDBJ whole genome shotgun (WGS) entry which is preliminary data.</text>
</comment>
<evidence type="ECO:0000256" key="4">
    <source>
        <dbReference type="ARBA" id="ARBA00023054"/>
    </source>
</evidence>
<dbReference type="AlphaFoldDB" id="A0AA86R205"/>
<dbReference type="SUPFAM" id="SSF52540">
    <property type="entry name" value="P-loop containing nucleoside triphosphate hydrolases"/>
    <property type="match status" value="1"/>
</dbReference>
<keyword evidence="5 6" id="KW-0505">Motor protein</keyword>
<evidence type="ECO:0000256" key="3">
    <source>
        <dbReference type="ARBA" id="ARBA00022840"/>
    </source>
</evidence>
<keyword evidence="3 6" id="KW-0067">ATP-binding</keyword>
<gene>
    <name evidence="10" type="ORF">HINF_LOCUS45155</name>
    <name evidence="9" type="ORF">HINF_LOCUS56480</name>
</gene>
<dbReference type="EMBL" id="CAXDID020000195">
    <property type="protein sequence ID" value="CAL6053068.1"/>
    <property type="molecule type" value="Genomic_DNA"/>
</dbReference>
<feature type="domain" description="Kinesin motor" evidence="8">
    <location>
        <begin position="4"/>
        <end position="321"/>
    </location>
</feature>
<feature type="binding site" evidence="6">
    <location>
        <begin position="90"/>
        <end position="97"/>
    </location>
    <ligand>
        <name>ATP</name>
        <dbReference type="ChEBI" id="CHEBI:30616"/>
    </ligand>
</feature>
<evidence type="ECO:0000256" key="7">
    <source>
        <dbReference type="RuleBase" id="RU000394"/>
    </source>
</evidence>
<dbReference type="SMART" id="SM00129">
    <property type="entry name" value="KISc"/>
    <property type="match status" value="1"/>
</dbReference>
<keyword evidence="11" id="KW-1185">Reference proteome</keyword>
<dbReference type="GO" id="GO:0005874">
    <property type="term" value="C:microtubule"/>
    <property type="evidence" value="ECO:0007669"/>
    <property type="project" value="UniProtKB-KW"/>
</dbReference>
<dbReference type="Pfam" id="PF00225">
    <property type="entry name" value="Kinesin"/>
    <property type="match status" value="1"/>
</dbReference>
<keyword evidence="2 6" id="KW-0547">Nucleotide-binding</keyword>